<dbReference type="SUPFAM" id="SSF51161">
    <property type="entry name" value="Trimeric LpxA-like enzymes"/>
    <property type="match status" value="1"/>
</dbReference>
<keyword evidence="3" id="KW-0012">Acyltransferase</keyword>
<dbReference type="InterPro" id="IPR051159">
    <property type="entry name" value="Hexapeptide_acetyltransf"/>
</dbReference>
<dbReference type="PANTHER" id="PTHR23416">
    <property type="entry name" value="SIALIC ACID SYNTHASE-RELATED"/>
    <property type="match status" value="1"/>
</dbReference>
<evidence type="ECO:0000256" key="1">
    <source>
        <dbReference type="ARBA" id="ARBA00007274"/>
    </source>
</evidence>
<dbReference type="InterPro" id="IPR011004">
    <property type="entry name" value="Trimer_LpxA-like_sf"/>
</dbReference>
<organism evidence="3 4">
    <name type="scientific">Ornithinibacillus salinisoli</name>
    <dbReference type="NCBI Taxonomy" id="1848459"/>
    <lineage>
        <taxon>Bacteria</taxon>
        <taxon>Bacillati</taxon>
        <taxon>Bacillota</taxon>
        <taxon>Bacilli</taxon>
        <taxon>Bacillales</taxon>
        <taxon>Bacillaceae</taxon>
        <taxon>Ornithinibacillus</taxon>
    </lineage>
</organism>
<dbReference type="Pfam" id="PF00132">
    <property type="entry name" value="Hexapep"/>
    <property type="match status" value="1"/>
</dbReference>
<dbReference type="EMBL" id="JBHUHQ010000015">
    <property type="protein sequence ID" value="MFD2044563.1"/>
    <property type="molecule type" value="Genomic_DNA"/>
</dbReference>
<dbReference type="Gene3D" id="2.160.10.10">
    <property type="entry name" value="Hexapeptide repeat proteins"/>
    <property type="match status" value="1"/>
</dbReference>
<reference evidence="4" key="1">
    <citation type="journal article" date="2019" name="Int. J. Syst. Evol. Microbiol.">
        <title>The Global Catalogue of Microorganisms (GCM) 10K type strain sequencing project: providing services to taxonomists for standard genome sequencing and annotation.</title>
        <authorList>
            <consortium name="The Broad Institute Genomics Platform"/>
            <consortium name="The Broad Institute Genome Sequencing Center for Infectious Disease"/>
            <person name="Wu L."/>
            <person name="Ma J."/>
        </authorList>
    </citation>
    <scope>NUCLEOTIDE SEQUENCE [LARGE SCALE GENOMIC DNA]</scope>
    <source>
        <strain evidence="4">R28</strain>
    </source>
</reference>
<dbReference type="Proteomes" id="UP001597383">
    <property type="component" value="Unassembled WGS sequence"/>
</dbReference>
<dbReference type="GO" id="GO:0016746">
    <property type="term" value="F:acyltransferase activity"/>
    <property type="evidence" value="ECO:0007669"/>
    <property type="project" value="UniProtKB-KW"/>
</dbReference>
<evidence type="ECO:0000256" key="2">
    <source>
        <dbReference type="ARBA" id="ARBA00022679"/>
    </source>
</evidence>
<comment type="caution">
    <text evidence="3">The sequence shown here is derived from an EMBL/GenBank/DDBJ whole genome shotgun (WGS) entry which is preliminary data.</text>
</comment>
<accession>A0ABW4W1L1</accession>
<proteinExistence type="inferred from homology"/>
<dbReference type="PANTHER" id="PTHR23416:SF23">
    <property type="entry name" value="ACETYLTRANSFERASE C18B11.09C-RELATED"/>
    <property type="match status" value="1"/>
</dbReference>
<comment type="similarity">
    <text evidence="1">Belongs to the transferase hexapeptide repeat family.</text>
</comment>
<sequence length="192" mass="21880">MKKIFSKVFIVISRLIMSCVYDKKFLKGRWFDNSTKGWRWCWRSVFMQKIIGYNRRIPFPVSHRNNVGNHRNLIFSSNDMNNFQNFGCYYQNFHGKIHIGDGTYIAPNVGLITQNHKIGDLDNHEEAKDIIIGKDCWIGMNSTILPGTVLGDGTIVGAGSVVTKSFPDGLCVIAGNPAKILRRLDINEKRQE</sequence>
<dbReference type="CDD" id="cd04647">
    <property type="entry name" value="LbH_MAT_like"/>
    <property type="match status" value="1"/>
</dbReference>
<evidence type="ECO:0000313" key="4">
    <source>
        <dbReference type="Proteomes" id="UP001597383"/>
    </source>
</evidence>
<evidence type="ECO:0000313" key="3">
    <source>
        <dbReference type="EMBL" id="MFD2044563.1"/>
    </source>
</evidence>
<name>A0ABW4W1L1_9BACI</name>
<protein>
    <submittedName>
        <fullName evidence="3">Acyltransferase</fullName>
    </submittedName>
</protein>
<dbReference type="RefSeq" id="WP_377556210.1">
    <property type="nucleotide sequence ID" value="NZ_JBHUHQ010000015.1"/>
</dbReference>
<keyword evidence="2" id="KW-0808">Transferase</keyword>
<gene>
    <name evidence="3" type="ORF">ACFSJF_09815</name>
</gene>
<keyword evidence="4" id="KW-1185">Reference proteome</keyword>
<dbReference type="InterPro" id="IPR001451">
    <property type="entry name" value="Hexapep"/>
</dbReference>